<protein>
    <submittedName>
        <fullName evidence="1">Uncharacterized protein</fullName>
    </submittedName>
</protein>
<proteinExistence type="predicted"/>
<gene>
    <name evidence="1" type="ORF">A9255_03495</name>
</gene>
<organism evidence="1 2">
    <name type="scientific">Xenorhabdus hominickii</name>
    <dbReference type="NCBI Taxonomy" id="351679"/>
    <lineage>
        <taxon>Bacteria</taxon>
        <taxon>Pseudomonadati</taxon>
        <taxon>Pseudomonadota</taxon>
        <taxon>Gammaproteobacteria</taxon>
        <taxon>Enterobacterales</taxon>
        <taxon>Morganellaceae</taxon>
        <taxon>Xenorhabdus</taxon>
    </lineage>
</organism>
<dbReference type="Proteomes" id="UP000094600">
    <property type="component" value="Chromosome"/>
</dbReference>
<evidence type="ECO:0000313" key="1">
    <source>
        <dbReference type="EMBL" id="AOM39732.1"/>
    </source>
</evidence>
<accession>A0ABM6DPE1</accession>
<reference evidence="1 2" key="1">
    <citation type="submission" date="2016-06" db="EMBL/GenBank/DDBJ databases">
        <title>Bacterial characters and pathogenicity of Xenorhabdus hominickii from an entomopathogenic nematode, Steinernema monticolum.</title>
        <authorList>
            <person name="Park Y."/>
            <person name="Kim Y."/>
        </authorList>
    </citation>
    <scope>NUCLEOTIDE SEQUENCE [LARGE SCALE GENOMIC DNA]</scope>
    <source>
        <strain evidence="1 2">ANU1</strain>
    </source>
</reference>
<keyword evidence="2" id="KW-1185">Reference proteome</keyword>
<evidence type="ECO:0000313" key="2">
    <source>
        <dbReference type="Proteomes" id="UP000094600"/>
    </source>
</evidence>
<sequence length="89" mass="10116">MSLAAPCNSLRCSLNDFINCVNNSLTLSGILEFDANRFDIEFSKDGAKNWFSKVSAKLNYQNEMARKRKQQYPPHQTQITIAQNGLVFL</sequence>
<name>A0ABM6DPE1_XENHO</name>
<dbReference type="EMBL" id="CP016176">
    <property type="protein sequence ID" value="AOM39732.1"/>
    <property type="molecule type" value="Genomic_DNA"/>
</dbReference>